<feature type="region of interest" description="Disordered" evidence="1">
    <location>
        <begin position="53"/>
        <end position="75"/>
    </location>
</feature>
<dbReference type="HOGENOM" id="CLU_2674406_0_0_1"/>
<sequence length="75" mass="8507">MKWREHIHYRCYRLAEHFGDFGGVDMNVDINLPFSEAELKISVEIVEIKTDGEGIKNEGEGSGGGEMNQLYGEME</sequence>
<dbReference type="Gramene" id="ERM99636">
    <property type="protein sequence ID" value="ERM99636"/>
    <property type="gene ID" value="AMTR_s00088p00174600"/>
</dbReference>
<reference evidence="3" key="1">
    <citation type="journal article" date="2013" name="Science">
        <title>The Amborella genome and the evolution of flowering plants.</title>
        <authorList>
            <consortium name="Amborella Genome Project"/>
        </authorList>
    </citation>
    <scope>NUCLEOTIDE SEQUENCE [LARGE SCALE GENOMIC DNA]</scope>
</reference>
<keyword evidence="3" id="KW-1185">Reference proteome</keyword>
<dbReference type="AlphaFoldDB" id="W1NRM2"/>
<evidence type="ECO:0000256" key="1">
    <source>
        <dbReference type="SAM" id="MobiDB-lite"/>
    </source>
</evidence>
<accession>W1NRM2</accession>
<name>W1NRM2_AMBTC</name>
<gene>
    <name evidence="2" type="ORF">AMTR_s00088p00174600</name>
</gene>
<evidence type="ECO:0000313" key="3">
    <source>
        <dbReference type="Proteomes" id="UP000017836"/>
    </source>
</evidence>
<evidence type="ECO:0000313" key="2">
    <source>
        <dbReference type="EMBL" id="ERM99636.1"/>
    </source>
</evidence>
<dbReference type="Proteomes" id="UP000017836">
    <property type="component" value="Unassembled WGS sequence"/>
</dbReference>
<protein>
    <submittedName>
        <fullName evidence="2">Uncharacterized protein</fullName>
    </submittedName>
</protein>
<dbReference type="EMBL" id="KI394998">
    <property type="protein sequence ID" value="ERM99636.1"/>
    <property type="molecule type" value="Genomic_DNA"/>
</dbReference>
<organism evidence="2 3">
    <name type="scientific">Amborella trichopoda</name>
    <dbReference type="NCBI Taxonomy" id="13333"/>
    <lineage>
        <taxon>Eukaryota</taxon>
        <taxon>Viridiplantae</taxon>
        <taxon>Streptophyta</taxon>
        <taxon>Embryophyta</taxon>
        <taxon>Tracheophyta</taxon>
        <taxon>Spermatophyta</taxon>
        <taxon>Magnoliopsida</taxon>
        <taxon>Amborellales</taxon>
        <taxon>Amborellaceae</taxon>
        <taxon>Amborella</taxon>
    </lineage>
</organism>
<proteinExistence type="predicted"/>